<evidence type="ECO:0000313" key="2">
    <source>
        <dbReference type="EnsemblPlants" id="EMT26924"/>
    </source>
</evidence>
<evidence type="ECO:0000256" key="1">
    <source>
        <dbReference type="SAM" id="MobiDB-lite"/>
    </source>
</evidence>
<organism evidence="2">
    <name type="scientific">Aegilops tauschii</name>
    <name type="common">Tausch's goatgrass</name>
    <name type="synonym">Aegilops squarrosa</name>
    <dbReference type="NCBI Taxonomy" id="37682"/>
    <lineage>
        <taxon>Eukaryota</taxon>
        <taxon>Viridiplantae</taxon>
        <taxon>Streptophyta</taxon>
        <taxon>Embryophyta</taxon>
        <taxon>Tracheophyta</taxon>
        <taxon>Spermatophyta</taxon>
        <taxon>Magnoliopsida</taxon>
        <taxon>Liliopsida</taxon>
        <taxon>Poales</taxon>
        <taxon>Poaceae</taxon>
        <taxon>BOP clade</taxon>
        <taxon>Pooideae</taxon>
        <taxon>Triticodae</taxon>
        <taxon>Triticeae</taxon>
        <taxon>Triticinae</taxon>
        <taxon>Aegilops</taxon>
    </lineage>
</organism>
<proteinExistence type="predicted"/>
<dbReference type="EnsemblPlants" id="EMT26924">
    <property type="protein sequence ID" value="EMT26924"/>
    <property type="gene ID" value="F775_00648"/>
</dbReference>
<accession>M8BY65</accession>
<name>M8BY65_AEGTA</name>
<feature type="region of interest" description="Disordered" evidence="1">
    <location>
        <begin position="1"/>
        <end position="30"/>
    </location>
</feature>
<protein>
    <submittedName>
        <fullName evidence="2">Uncharacterized protein</fullName>
    </submittedName>
</protein>
<reference evidence="2" key="1">
    <citation type="submission" date="2015-06" db="UniProtKB">
        <authorList>
            <consortium name="EnsemblPlants"/>
        </authorList>
    </citation>
    <scope>IDENTIFICATION</scope>
</reference>
<dbReference type="AlphaFoldDB" id="M8BY65"/>
<feature type="compositionally biased region" description="Basic and acidic residues" evidence="1">
    <location>
        <begin position="20"/>
        <end position="29"/>
    </location>
</feature>
<sequence>MVTQEPIHLQIEGPSTCSGRRSDRLDKKNKNCNIPTAKRAEYRLAEAYGELLKGMTSKKATEEDVQEKMKPYLQMYKKPLTPTAVQAIRALMEVNV</sequence>